<dbReference type="Proteomes" id="UP000053660">
    <property type="component" value="Unassembled WGS sequence"/>
</dbReference>
<protein>
    <recommendedName>
        <fullName evidence="4">SCP domain-containing protein</fullName>
    </recommendedName>
</protein>
<proteinExistence type="predicted"/>
<reference evidence="2 3" key="1">
    <citation type="submission" date="2014-03" db="EMBL/GenBank/DDBJ databases">
        <title>Draft genome of the hookworm Oesophagostomum dentatum.</title>
        <authorList>
            <person name="Mitreva M."/>
        </authorList>
    </citation>
    <scope>NUCLEOTIDE SEQUENCE [LARGE SCALE GENOMIC DNA]</scope>
    <source>
        <strain evidence="2 3">OD-Hann</strain>
    </source>
</reference>
<dbReference type="Gene3D" id="3.40.33.10">
    <property type="entry name" value="CAP"/>
    <property type="match status" value="1"/>
</dbReference>
<evidence type="ECO:0000313" key="3">
    <source>
        <dbReference type="Proteomes" id="UP000053660"/>
    </source>
</evidence>
<feature type="chain" id="PRO_5002061934" description="SCP domain-containing protein" evidence="1">
    <location>
        <begin position="22"/>
        <end position="125"/>
    </location>
</feature>
<evidence type="ECO:0008006" key="4">
    <source>
        <dbReference type="Google" id="ProtNLM"/>
    </source>
</evidence>
<name>A0A0B1SX83_OESDE</name>
<dbReference type="AlphaFoldDB" id="A0A0B1SX83"/>
<dbReference type="EMBL" id="KN555701">
    <property type="protein sequence ID" value="KHJ88521.1"/>
    <property type="molecule type" value="Genomic_DNA"/>
</dbReference>
<organism evidence="2 3">
    <name type="scientific">Oesophagostomum dentatum</name>
    <name type="common">Nodular worm</name>
    <dbReference type="NCBI Taxonomy" id="61180"/>
    <lineage>
        <taxon>Eukaryota</taxon>
        <taxon>Metazoa</taxon>
        <taxon>Ecdysozoa</taxon>
        <taxon>Nematoda</taxon>
        <taxon>Chromadorea</taxon>
        <taxon>Rhabditida</taxon>
        <taxon>Rhabditina</taxon>
        <taxon>Rhabditomorpha</taxon>
        <taxon>Strongyloidea</taxon>
        <taxon>Strongylidae</taxon>
        <taxon>Oesophagostomum</taxon>
    </lineage>
</organism>
<evidence type="ECO:0000256" key="1">
    <source>
        <dbReference type="SAM" id="SignalP"/>
    </source>
</evidence>
<accession>A0A0B1SX83</accession>
<gene>
    <name evidence="2" type="ORF">OESDEN_11685</name>
</gene>
<dbReference type="InterPro" id="IPR035940">
    <property type="entry name" value="CAP_sf"/>
</dbReference>
<dbReference type="SUPFAM" id="SSF55797">
    <property type="entry name" value="PR-1-like"/>
    <property type="match status" value="1"/>
</dbReference>
<evidence type="ECO:0000313" key="2">
    <source>
        <dbReference type="EMBL" id="KHJ88521.1"/>
    </source>
</evidence>
<sequence length="125" mass="13537">MVAVATTVAVILGVLPAFLLANTKCSSNDLIKDHQQNKFLTMHNIRRSALANGTVTNTNGVALPKGNNILQMVSACIYIRHCCHLQCLLLHHARFLCATFAVTPILGNRLHLGGSCDCNSSQLLR</sequence>
<keyword evidence="1" id="KW-0732">Signal</keyword>
<keyword evidence="3" id="KW-1185">Reference proteome</keyword>
<feature type="signal peptide" evidence="1">
    <location>
        <begin position="1"/>
        <end position="21"/>
    </location>
</feature>